<accession>A0A9P4NSK0</accession>
<dbReference type="Proteomes" id="UP000800235">
    <property type="component" value="Unassembled WGS sequence"/>
</dbReference>
<feature type="region of interest" description="Disordered" evidence="2">
    <location>
        <begin position="717"/>
        <end position="817"/>
    </location>
</feature>
<feature type="compositionally biased region" description="Polar residues" evidence="2">
    <location>
        <begin position="743"/>
        <end position="757"/>
    </location>
</feature>
<sequence>MVSALQTQNHYKYLGITSTTDKYHIHRAIHRRKNKILEKYNNGTIPQGAAAEAALELAMSNPDSRQALRRLVLIHTTLSTEEGRQMYADRHLDGSYRKNEHKINTTKLTAKDRKAIVDFSADDDQIVIDHREELLDAVREKEAETQRVKRDVAAKKEESDQAKKARAAATAPPLRQNAHFSALGLVAEMEGETVAPARKAVPARKTCNSPIPSDASTTTTSDSPPAVTTPSPTPNTTTPSSKPDNGDLTPPSGLSNSPTAGKPQPTHSNQPSTTRKRKHDDDSDYSDRVTKELKIDGASETMDTEVVYSQPFTPQMQQAEQDLYHKKVPSYKTKLVGAPSGQSALIQRIQRQCSRRGTNATGPNGLDDYSLTPNAELHRSEEVFEQLRDQIETHIQLVQGCFGGLTADCKYVSEMHSSLKARIALEPQVRNVMDQMDPLLKFSQYLSDKLHREEAVYLFRHFKNADNHSWLMAIDKAMDHFQDQQKQLENQLDKLNEFCKKETAKASHGLNSYELIGVYTRMTANILQFEQDILNVEQLRSRLLVLLPHVQNIDEVRSNPNNEQGLKQKFDQWMKELTDENNQQDFRKRMQRIKACCAIRAQQNKHFLAKHNMGGKVPSPSSHRLFTGWQRIVLNKHMVDYNPIRPKWALTRRGPNISEFEGFQIFPTKPDGAKAAADGTFGVSCRVSEVLDNWNKAFESSAVADPIVRSLKSDRVQLPLSGPTKDSSSGFSSKGKDDRSHPSKPSTTLRNSQADSTRNAKDVRDTKPTRRSHSKDSSRHTDGPRAYDSYRGSGTRDNQRSDPDPRRRRVDSWRPGC</sequence>
<evidence type="ECO:0000313" key="3">
    <source>
        <dbReference type="EMBL" id="KAF2430623.1"/>
    </source>
</evidence>
<reference evidence="3" key="1">
    <citation type="journal article" date="2020" name="Stud. Mycol.">
        <title>101 Dothideomycetes genomes: a test case for predicting lifestyles and emergence of pathogens.</title>
        <authorList>
            <person name="Haridas S."/>
            <person name="Albert R."/>
            <person name="Binder M."/>
            <person name="Bloem J."/>
            <person name="Labutti K."/>
            <person name="Salamov A."/>
            <person name="Andreopoulos B."/>
            <person name="Baker S."/>
            <person name="Barry K."/>
            <person name="Bills G."/>
            <person name="Bluhm B."/>
            <person name="Cannon C."/>
            <person name="Castanera R."/>
            <person name="Culley D."/>
            <person name="Daum C."/>
            <person name="Ezra D."/>
            <person name="Gonzalez J."/>
            <person name="Henrissat B."/>
            <person name="Kuo A."/>
            <person name="Liang C."/>
            <person name="Lipzen A."/>
            <person name="Lutzoni F."/>
            <person name="Magnuson J."/>
            <person name="Mondo S."/>
            <person name="Nolan M."/>
            <person name="Ohm R."/>
            <person name="Pangilinan J."/>
            <person name="Park H.-J."/>
            <person name="Ramirez L."/>
            <person name="Alfaro M."/>
            <person name="Sun H."/>
            <person name="Tritt A."/>
            <person name="Yoshinaga Y."/>
            <person name="Zwiers L.-H."/>
            <person name="Turgeon B."/>
            <person name="Goodwin S."/>
            <person name="Spatafora J."/>
            <person name="Crous P."/>
            <person name="Grigoriev I."/>
        </authorList>
    </citation>
    <scope>NUCLEOTIDE SEQUENCE</scope>
    <source>
        <strain evidence="3">CBS 130266</strain>
    </source>
</reference>
<keyword evidence="4" id="KW-1185">Reference proteome</keyword>
<name>A0A9P4NSK0_9PEZI</name>
<feature type="compositionally biased region" description="Low complexity" evidence="2">
    <location>
        <begin position="721"/>
        <end position="733"/>
    </location>
</feature>
<feature type="region of interest" description="Disordered" evidence="2">
    <location>
        <begin position="142"/>
        <end position="173"/>
    </location>
</feature>
<feature type="compositionally biased region" description="Basic and acidic residues" evidence="2">
    <location>
        <begin position="758"/>
        <end position="785"/>
    </location>
</feature>
<organism evidence="3 4">
    <name type="scientific">Tothia fuscella</name>
    <dbReference type="NCBI Taxonomy" id="1048955"/>
    <lineage>
        <taxon>Eukaryota</taxon>
        <taxon>Fungi</taxon>
        <taxon>Dikarya</taxon>
        <taxon>Ascomycota</taxon>
        <taxon>Pezizomycotina</taxon>
        <taxon>Dothideomycetes</taxon>
        <taxon>Pleosporomycetidae</taxon>
        <taxon>Venturiales</taxon>
        <taxon>Cylindrosympodiaceae</taxon>
        <taxon>Tothia</taxon>
    </lineage>
</organism>
<feature type="compositionally biased region" description="Basic and acidic residues" evidence="2">
    <location>
        <begin position="279"/>
        <end position="288"/>
    </location>
</feature>
<dbReference type="EMBL" id="MU007037">
    <property type="protein sequence ID" value="KAF2430623.1"/>
    <property type="molecule type" value="Genomic_DNA"/>
</dbReference>
<comment type="caution">
    <text evidence="3">The sequence shown here is derived from an EMBL/GenBank/DDBJ whole genome shotgun (WGS) entry which is preliminary data.</text>
</comment>
<evidence type="ECO:0000256" key="2">
    <source>
        <dbReference type="SAM" id="MobiDB-lite"/>
    </source>
</evidence>
<evidence type="ECO:0000313" key="4">
    <source>
        <dbReference type="Proteomes" id="UP000800235"/>
    </source>
</evidence>
<feature type="compositionally biased region" description="Basic and acidic residues" evidence="2">
    <location>
        <begin position="142"/>
        <end position="163"/>
    </location>
</feature>
<protein>
    <submittedName>
        <fullName evidence="3">Uncharacterized protein</fullName>
    </submittedName>
</protein>
<feature type="region of interest" description="Disordered" evidence="2">
    <location>
        <begin position="197"/>
        <end position="288"/>
    </location>
</feature>
<gene>
    <name evidence="3" type="ORF">EJ08DRAFT_660567</name>
</gene>
<keyword evidence="1" id="KW-0175">Coiled coil</keyword>
<evidence type="ECO:0000256" key="1">
    <source>
        <dbReference type="SAM" id="Coils"/>
    </source>
</evidence>
<feature type="coiled-coil region" evidence="1">
    <location>
        <begin position="471"/>
        <end position="505"/>
    </location>
</feature>
<dbReference type="AlphaFoldDB" id="A0A9P4NSK0"/>
<feature type="compositionally biased region" description="Polar residues" evidence="2">
    <location>
        <begin position="252"/>
        <end position="273"/>
    </location>
</feature>
<proteinExistence type="predicted"/>
<feature type="compositionally biased region" description="Low complexity" evidence="2">
    <location>
        <begin position="209"/>
        <end position="241"/>
    </location>
</feature>